<sequence>MIYNINNVTAYFILLYGKTIGEQLLNDGFMALSGSILQHPPNGRGKQPNAEECLIDKHDRRDKDNGAMNQILLNALKDGGN</sequence>
<keyword evidence="2" id="KW-1185">Reference proteome</keyword>
<evidence type="ECO:0000313" key="2">
    <source>
        <dbReference type="Proteomes" id="UP000886520"/>
    </source>
</evidence>
<evidence type="ECO:0000313" key="1">
    <source>
        <dbReference type="EMBL" id="KAI5065780.1"/>
    </source>
</evidence>
<reference evidence="1" key="1">
    <citation type="submission" date="2021-01" db="EMBL/GenBank/DDBJ databases">
        <title>Adiantum capillus-veneris genome.</title>
        <authorList>
            <person name="Fang Y."/>
            <person name="Liao Q."/>
        </authorList>
    </citation>
    <scope>NUCLEOTIDE SEQUENCE</scope>
    <source>
        <strain evidence="1">H3</strain>
        <tissue evidence="1">Leaf</tissue>
    </source>
</reference>
<protein>
    <submittedName>
        <fullName evidence="1">Uncharacterized protein</fullName>
    </submittedName>
</protein>
<proteinExistence type="predicted"/>
<dbReference type="Proteomes" id="UP000886520">
    <property type="component" value="Chromosome 18"/>
</dbReference>
<accession>A0A9D4UDC3</accession>
<name>A0A9D4UDC3_ADICA</name>
<gene>
    <name evidence="1" type="ORF">GOP47_0018404</name>
</gene>
<dbReference type="AlphaFoldDB" id="A0A9D4UDC3"/>
<organism evidence="1 2">
    <name type="scientific">Adiantum capillus-veneris</name>
    <name type="common">Maidenhair fern</name>
    <dbReference type="NCBI Taxonomy" id="13818"/>
    <lineage>
        <taxon>Eukaryota</taxon>
        <taxon>Viridiplantae</taxon>
        <taxon>Streptophyta</taxon>
        <taxon>Embryophyta</taxon>
        <taxon>Tracheophyta</taxon>
        <taxon>Polypodiopsida</taxon>
        <taxon>Polypodiidae</taxon>
        <taxon>Polypodiales</taxon>
        <taxon>Pteridineae</taxon>
        <taxon>Pteridaceae</taxon>
        <taxon>Vittarioideae</taxon>
        <taxon>Adiantum</taxon>
    </lineage>
</organism>
<dbReference type="EMBL" id="JABFUD020000018">
    <property type="protein sequence ID" value="KAI5065780.1"/>
    <property type="molecule type" value="Genomic_DNA"/>
</dbReference>
<comment type="caution">
    <text evidence="1">The sequence shown here is derived from an EMBL/GenBank/DDBJ whole genome shotgun (WGS) entry which is preliminary data.</text>
</comment>